<keyword evidence="6 13" id="KW-0548">Nucleotidyltransferase</keyword>
<evidence type="ECO:0000256" key="11">
    <source>
        <dbReference type="ARBA" id="ARBA00046822"/>
    </source>
</evidence>
<evidence type="ECO:0000256" key="12">
    <source>
        <dbReference type="ARBA" id="ARBA00049244"/>
    </source>
</evidence>
<organism evidence="18 19">
    <name type="scientific">Deer mastadenovirus B</name>
    <dbReference type="NCBI Taxonomy" id="2170000"/>
    <lineage>
        <taxon>Viruses</taxon>
        <taxon>Varidnaviria</taxon>
        <taxon>Bamfordvirae</taxon>
        <taxon>Preplasmiviricota</taxon>
        <taxon>Polisuviricotina</taxon>
        <taxon>Pharingeaviricetes</taxon>
        <taxon>Rowavirales</taxon>
        <taxon>Adenoviridae</taxon>
        <taxon>Mastadenovirus</taxon>
        <taxon>Mastadenovirus cervi</taxon>
    </lineage>
</organism>
<dbReference type="PROSITE" id="PS00116">
    <property type="entry name" value="DNA_POLYMERASE_B"/>
    <property type="match status" value="1"/>
</dbReference>
<dbReference type="GO" id="GO:0008408">
    <property type="term" value="F:3'-5' exonuclease activity"/>
    <property type="evidence" value="ECO:0007669"/>
    <property type="project" value="UniProtKB-UniRule"/>
</dbReference>
<dbReference type="InterPro" id="IPR006172">
    <property type="entry name" value="DNA-dir_DNA_pol_B"/>
</dbReference>
<feature type="compositionally biased region" description="Polar residues" evidence="16">
    <location>
        <begin position="743"/>
        <end position="752"/>
    </location>
</feature>
<dbReference type="GO" id="GO:0042025">
    <property type="term" value="C:host cell nucleus"/>
    <property type="evidence" value="ECO:0007669"/>
    <property type="project" value="UniProtKB-SubCell"/>
</dbReference>
<comment type="miscellaneous">
    <text evidence="13">This DNA polymerase requires a protein as a primer.</text>
</comment>
<keyword evidence="9 13" id="KW-1194">Viral DNA replication</keyword>
<evidence type="ECO:0000256" key="15">
    <source>
        <dbReference type="RuleBase" id="RU000442"/>
    </source>
</evidence>
<protein>
    <recommendedName>
        <fullName evidence="13 14">DNA polymerase</fullName>
        <ecNumber evidence="13 14">2.7.7.7</ecNumber>
    </recommendedName>
</protein>
<evidence type="ECO:0000313" key="18">
    <source>
        <dbReference type="EMBL" id="ART33363.1"/>
    </source>
</evidence>
<dbReference type="Gene3D" id="3.90.1600.10">
    <property type="entry name" value="Palm domain of DNA polymerase"/>
    <property type="match status" value="1"/>
</dbReference>
<evidence type="ECO:0000256" key="14">
    <source>
        <dbReference type="PIRNR" id="PIRNR000788"/>
    </source>
</evidence>
<evidence type="ECO:0000256" key="1">
    <source>
        <dbReference type="ARBA" id="ARBA00003123"/>
    </source>
</evidence>
<evidence type="ECO:0000256" key="16">
    <source>
        <dbReference type="SAM" id="MobiDB-lite"/>
    </source>
</evidence>
<dbReference type="InterPro" id="IPR043502">
    <property type="entry name" value="DNA/RNA_pol_sf"/>
</dbReference>
<evidence type="ECO:0000256" key="13">
    <source>
        <dbReference type="HAMAP-Rule" id="MF_04055"/>
    </source>
</evidence>
<dbReference type="EMBL" id="KY306667">
    <property type="protein sequence ID" value="ART33363.1"/>
    <property type="molecule type" value="Genomic_DNA"/>
</dbReference>
<evidence type="ECO:0000256" key="10">
    <source>
        <dbReference type="ARBA" id="ARBA00023125"/>
    </source>
</evidence>
<feature type="domain" description="DNA-directed DNA polymerase family B mitochondria/virus" evidence="17">
    <location>
        <begin position="273"/>
        <end position="748"/>
    </location>
</feature>
<reference evidence="18 19" key="2">
    <citation type="submission" date="2016-12" db="EMBL/GenBank/DDBJ databases">
        <title>Isolation of a novel cervid adenovirus from white-tailed deer (Odocoileus virginianus) fawns in a captive herd.</title>
        <authorList>
            <person name="Ridpath J.F."/>
            <person name="Neill J.D."/>
            <person name="Palmer M.V."/>
            <person name="Bauermann F.V."/>
            <person name="Falkenberg S.M."/>
            <person name="Wolff P.L."/>
        </authorList>
    </citation>
    <scope>NUCLEOTIDE SEQUENCE [LARGE SCALE GENOMIC DNA]</scope>
    <source>
        <strain evidence="18">1319</strain>
    </source>
</reference>
<evidence type="ECO:0000256" key="5">
    <source>
        <dbReference type="ARBA" id="ARBA00022679"/>
    </source>
</evidence>
<dbReference type="PANTHER" id="PTHR33568:SF3">
    <property type="entry name" value="DNA-DIRECTED DNA POLYMERASE"/>
    <property type="match status" value="1"/>
</dbReference>
<evidence type="ECO:0000313" key="19">
    <source>
        <dbReference type="Proteomes" id="UP000201603"/>
    </source>
</evidence>
<comment type="catalytic activity">
    <reaction evidence="12 13 14 15">
        <text>DNA(n) + a 2'-deoxyribonucleoside 5'-triphosphate = DNA(n+1) + diphosphate</text>
        <dbReference type="Rhea" id="RHEA:22508"/>
        <dbReference type="Rhea" id="RHEA-COMP:17339"/>
        <dbReference type="Rhea" id="RHEA-COMP:17340"/>
        <dbReference type="ChEBI" id="CHEBI:33019"/>
        <dbReference type="ChEBI" id="CHEBI:61560"/>
        <dbReference type="ChEBI" id="CHEBI:173112"/>
        <dbReference type="EC" id="2.7.7.7"/>
    </reaction>
</comment>
<dbReference type="SUPFAM" id="SSF56672">
    <property type="entry name" value="DNA/RNA polymerases"/>
    <property type="match status" value="1"/>
</dbReference>
<dbReference type="InterPro" id="IPR014382">
    <property type="entry name" value="DNA-dir_DNA_pol_B_adenovir"/>
</dbReference>
<evidence type="ECO:0000256" key="7">
    <source>
        <dbReference type="ARBA" id="ARBA00022705"/>
    </source>
</evidence>
<dbReference type="InterPro" id="IPR012337">
    <property type="entry name" value="RNaseH-like_sf"/>
</dbReference>
<dbReference type="HAMAP" id="MF_04055">
    <property type="entry name" value="ADV_DPOL"/>
    <property type="match status" value="1"/>
</dbReference>
<dbReference type="GO" id="GO:0003677">
    <property type="term" value="F:DNA binding"/>
    <property type="evidence" value="ECO:0007669"/>
    <property type="project" value="UniProtKB-UniRule"/>
</dbReference>
<comment type="function">
    <text evidence="1 13">Eukaryotic-type DNA polymerase involved in viral genomic replication. DNA synthesis is protein primed, and acts in a strand displacement replication. Assembles in complex with viral pTP, DBP, host NFIA and host POU2F1/OCT1 on viral origin of replication. The polymerase covalently transfers dCMP onto pTP, thereby initiating complementary strand synthesis.</text>
</comment>
<proteinExistence type="inferred from homology"/>
<comment type="similarity">
    <text evidence="3 13 14 15">Belongs to the DNA polymerase type-B family.</text>
</comment>
<evidence type="ECO:0000256" key="9">
    <source>
        <dbReference type="ARBA" id="ARBA00023109"/>
    </source>
</evidence>
<dbReference type="InterPro" id="IPR017964">
    <property type="entry name" value="DNA-dir_DNA_pol_B_CS"/>
</dbReference>
<dbReference type="GO" id="GO:0003887">
    <property type="term" value="F:DNA-directed DNA polymerase activity"/>
    <property type="evidence" value="ECO:0007669"/>
    <property type="project" value="UniProtKB-UniRule"/>
</dbReference>
<keyword evidence="7 13" id="KW-0235">DNA replication</keyword>
<dbReference type="EC" id="2.7.7.7" evidence="13 14"/>
<dbReference type="PRINTS" id="PR00106">
    <property type="entry name" value="DNAPOLB"/>
</dbReference>
<name>A0A1Y0B6F6_9ADEN</name>
<keyword evidence="19" id="KW-1185">Reference proteome</keyword>
<dbReference type="SMART" id="SM00486">
    <property type="entry name" value="POLBc"/>
    <property type="match status" value="1"/>
</dbReference>
<keyword evidence="4 13" id="KW-1048">Host nucleus</keyword>
<reference evidence="18 19" key="1">
    <citation type="submission" date="2016-12" db="EMBL/GenBank/DDBJ databases">
        <title>Complete genomic sequence of cervid adenovirus 1, a novel mastadenovirus isolated from white-tailed deer.</title>
        <authorList>
            <person name="Neill J.D."/>
            <person name="Ridpath J.F."/>
        </authorList>
    </citation>
    <scope>NUCLEOTIDE SEQUENCE [LARGE SCALE GENOMIC DNA]</scope>
    <source>
        <strain evidence="18">1319</strain>
    </source>
</reference>
<evidence type="ECO:0000256" key="6">
    <source>
        <dbReference type="ARBA" id="ARBA00022695"/>
    </source>
</evidence>
<feature type="region of interest" description="Disordered" evidence="16">
    <location>
        <begin position="738"/>
        <end position="762"/>
    </location>
</feature>
<dbReference type="GO" id="GO:0000166">
    <property type="term" value="F:nucleotide binding"/>
    <property type="evidence" value="ECO:0007669"/>
    <property type="project" value="UniProtKB-UniRule"/>
</dbReference>
<comment type="subcellular location">
    <subcellularLocation>
        <location evidence="2 13">Host nucleus</location>
    </subcellularLocation>
</comment>
<evidence type="ECO:0000256" key="3">
    <source>
        <dbReference type="ARBA" id="ARBA00005755"/>
    </source>
</evidence>
<evidence type="ECO:0000256" key="2">
    <source>
        <dbReference type="ARBA" id="ARBA00004147"/>
    </source>
</evidence>
<comment type="subunit">
    <text evidence="11 13">Heterodimer with the terminal protein; this heterodimer binds to bp 9 to 18 of the genome. Forms a complex with viral pTP, DBP and hosts NFIA and POU2F1/OCT1 for initiation of replication.</text>
</comment>
<evidence type="ECO:0000256" key="4">
    <source>
        <dbReference type="ARBA" id="ARBA00022562"/>
    </source>
</evidence>
<dbReference type="PIRSF" id="PIRSF000788">
    <property type="entry name" value="DPol_ADV"/>
    <property type="match status" value="1"/>
</dbReference>
<dbReference type="InterPro" id="IPR023211">
    <property type="entry name" value="DNA_pol_palm_dom_sf"/>
</dbReference>
<keyword evidence="8 13" id="KW-0239">DNA-directed DNA polymerase</keyword>
<dbReference type="PANTHER" id="PTHR33568">
    <property type="entry name" value="DNA POLYMERASE"/>
    <property type="match status" value="1"/>
</dbReference>
<accession>A0A1Y0B6F6</accession>
<dbReference type="GO" id="GO:0039693">
    <property type="term" value="P:viral DNA genome replication"/>
    <property type="evidence" value="ECO:0007669"/>
    <property type="project" value="UniProtKB-UniRule"/>
</dbReference>
<sequence>MYCTFCNPDICVYRIYKGHLRPTAIPAQPDRPKLPFALNFLIHKRALHLIESITQVSRCEDCGSYYKTCHTCSTRRRDFYYHHVSAQSADWWEEIKFFPLGAHAETRRLFIVYDVETYTWHGSFGKQLMPFMLVFTLFGDAELCSSAIEIAKKQKWCSWPKQANTFFYLNPQRNKIGNLFKQFRDALQDSASNLLWQHFLAHNPFLIDLALKQGYTRASDLPFAELSKLKLRGEPLFLEIYVVGHNINGFDEIVLAAQVINNKQAIPAAFKVTRNFMPRCGKILFNDLTFALPNPAHSVRKDFSDWEQGVPTTADYKVQFVKFMVRDTFALTHTSLRKAATAYALPVEKGCCPYKAVNEFYMLGTYQKDADSFPRREYWSNDEEYRFNKNLWLKENTGPYDIIQHTLDYCALDVLVTAELVKKLQESYLDFIHNSVGLPLCNFNVLQRPTISSNSHAIFRQVVYRTQKPKKASLGSFLLAPSNEMYSYIRESIRGGRCYPTYIGVLPEPIYVYDICGMYASALTHPFPAGKPLNPFDRALAMKAWQDRLNNLQDNISYFDTSLLPAVFTIDADPPPENHLDVLPPFCSRKGGRLCWTNESLRGEVATCLDVITLHNRGWKIQILNDPRTTIFPRWECLARDYVQLNIAAKERADKEKNQTLRSIAKLLSNALYGSFATKLDNRVTVFSDQMEDKYVKGISDGTYDIKSTAFVETDNLSASVMAELKVTYSPVKQQMDAKRQHLQCTPSSNSSSDEDAPFYTQGDPQTDHVTYTYKPIMFLDADDSALCLHTLEKNSPLIFNNRYPSQIASFVLAWTRAFVSEWADILYLEDRGSHLEDRPLKFVYGDTDSMFLTQAGKELMDSKGKHRLKGKDKPLVYDPQNPRLTWLVECETQCEHCHADAHSQESVFLAPKLYALKNIYCPKCKREGSGKLRAKGHETSQLSYDLLVTCYHSTEQLGAEKFTTSRLSLKRSLISRAPHQQPFTVTETTLARTLRPWKDRTLRSIDRHRLIPYSNSFPNPRNKELCWMEIL</sequence>
<keyword evidence="10 13" id="KW-0238">DNA-binding</keyword>
<dbReference type="SUPFAM" id="SSF53098">
    <property type="entry name" value="Ribonuclease H-like"/>
    <property type="match status" value="1"/>
</dbReference>
<dbReference type="GO" id="GO:0006261">
    <property type="term" value="P:DNA-templated DNA replication"/>
    <property type="evidence" value="ECO:0007669"/>
    <property type="project" value="UniProtKB-UniRule"/>
</dbReference>
<evidence type="ECO:0000256" key="8">
    <source>
        <dbReference type="ARBA" id="ARBA00022932"/>
    </source>
</evidence>
<evidence type="ECO:0000259" key="17">
    <source>
        <dbReference type="Pfam" id="PF03175"/>
    </source>
</evidence>
<dbReference type="Proteomes" id="UP000201603">
    <property type="component" value="Segment"/>
</dbReference>
<dbReference type="Pfam" id="PF03175">
    <property type="entry name" value="DNA_pol_B_2"/>
    <property type="match status" value="1"/>
</dbReference>
<dbReference type="InterPro" id="IPR004868">
    <property type="entry name" value="DNA-dir_DNA_pol_B_mt/vir"/>
</dbReference>
<gene>
    <name evidence="13" type="primary">POL</name>
</gene>
<keyword evidence="5 13" id="KW-0808">Transferase</keyword>